<accession>A0A150IW43</accession>
<dbReference type="PANTHER" id="PTHR43584:SF9">
    <property type="entry name" value="TRANSFERASE HEXAPEPTIDE REPEAT CONTAINING PROTEIN"/>
    <property type="match status" value="1"/>
</dbReference>
<protein>
    <submittedName>
        <fullName evidence="5">Bifunctional protein GlmU</fullName>
    </submittedName>
</protein>
<evidence type="ECO:0000313" key="5">
    <source>
        <dbReference type="EMBL" id="KYC49221.1"/>
    </source>
</evidence>
<dbReference type="InterPro" id="IPR023917">
    <property type="entry name" value="Bifunctiontional_GlmU_bac-type"/>
</dbReference>
<name>A0A150IW43_9EURY</name>
<dbReference type="SUPFAM" id="SSF51161">
    <property type="entry name" value="Trimeric LpxA-like enzymes"/>
    <property type="match status" value="1"/>
</dbReference>
<reference evidence="5 6" key="1">
    <citation type="journal article" date="2016" name="ISME J.">
        <title>Chasing the elusive Euryarchaeota class WSA2: genomes reveal a uniquely fastidious methyl-reducing methanogen.</title>
        <authorList>
            <person name="Nobu M.K."/>
            <person name="Narihiro T."/>
            <person name="Kuroda K."/>
            <person name="Mei R."/>
            <person name="Liu W.T."/>
        </authorList>
    </citation>
    <scope>NUCLEOTIDE SEQUENCE [LARGE SCALE GENOMIC DNA]</scope>
    <source>
        <strain evidence="5">U1lsi0528_Bin089</strain>
    </source>
</reference>
<organism evidence="5 6">
    <name type="scientific">Candidatus Methanofastidiosum methylothiophilum</name>
    <dbReference type="NCBI Taxonomy" id="1705564"/>
    <lineage>
        <taxon>Archaea</taxon>
        <taxon>Methanobacteriati</taxon>
        <taxon>Methanobacteriota</taxon>
        <taxon>Stenosarchaea group</taxon>
        <taxon>Candidatus Methanofastidiosia</taxon>
        <taxon>Candidatus Methanofastidiosales</taxon>
        <taxon>Candidatus Methanofastidiosaceae</taxon>
        <taxon>Candidatus Methanofastidiosum</taxon>
    </lineage>
</organism>
<dbReference type="GO" id="GO:0016779">
    <property type="term" value="F:nucleotidyltransferase activity"/>
    <property type="evidence" value="ECO:0007669"/>
    <property type="project" value="UniProtKB-ARBA"/>
</dbReference>
<proteinExistence type="inferred from homology"/>
<dbReference type="AlphaFoldDB" id="A0A150IW43"/>
<dbReference type="InterPro" id="IPR001451">
    <property type="entry name" value="Hexapep"/>
</dbReference>
<dbReference type="Pfam" id="PF13562">
    <property type="entry name" value="NTP_transf_4"/>
    <property type="match status" value="1"/>
</dbReference>
<evidence type="ECO:0000313" key="6">
    <source>
        <dbReference type="Proteomes" id="UP000075578"/>
    </source>
</evidence>
<comment type="caution">
    <text evidence="5">The sequence shown here is derived from an EMBL/GenBank/DDBJ whole genome shotgun (WGS) entry which is preliminary data.</text>
</comment>
<dbReference type="NCBIfam" id="TIGR03991">
    <property type="entry name" value="alt_bact_glmU"/>
    <property type="match status" value="1"/>
</dbReference>
<comment type="similarity">
    <text evidence="2">In the N-terminal section; belongs to the N-acetylglucosamine-1-phosphate uridyltransferase family.</text>
</comment>
<dbReference type="Proteomes" id="UP000075578">
    <property type="component" value="Unassembled WGS sequence"/>
</dbReference>
<evidence type="ECO:0000256" key="3">
    <source>
        <dbReference type="ARBA" id="ARBA00022679"/>
    </source>
</evidence>
<dbReference type="Gene3D" id="2.160.10.10">
    <property type="entry name" value="Hexapeptide repeat proteins"/>
    <property type="match status" value="1"/>
</dbReference>
<dbReference type="InterPro" id="IPR050065">
    <property type="entry name" value="GlmU-like"/>
</dbReference>
<dbReference type="EMBL" id="LNGD01000110">
    <property type="protein sequence ID" value="KYC49221.1"/>
    <property type="molecule type" value="Genomic_DNA"/>
</dbReference>
<evidence type="ECO:0000256" key="1">
    <source>
        <dbReference type="ARBA" id="ARBA00007707"/>
    </source>
</evidence>
<dbReference type="InterPro" id="IPR011004">
    <property type="entry name" value="Trimer_LpxA-like_sf"/>
</dbReference>
<gene>
    <name evidence="5" type="primary">glmU_2</name>
    <name evidence="5" type="ORF">AMQ74_01459</name>
</gene>
<evidence type="ECO:0000256" key="4">
    <source>
        <dbReference type="ARBA" id="ARBA00023315"/>
    </source>
</evidence>
<dbReference type="PANTHER" id="PTHR43584">
    <property type="entry name" value="NUCLEOTIDYL TRANSFERASE"/>
    <property type="match status" value="1"/>
</dbReference>
<dbReference type="GO" id="GO:0016746">
    <property type="term" value="F:acyltransferase activity"/>
    <property type="evidence" value="ECO:0007669"/>
    <property type="project" value="UniProtKB-KW"/>
</dbReference>
<dbReference type="Pfam" id="PF00132">
    <property type="entry name" value="Hexapep"/>
    <property type="match status" value="1"/>
</dbReference>
<sequence>MCKHLKGLGDILDSICIFEDNLYENFLPLTYSRPVFELRCGFKSLREKIEYFFPEINKYLIMREYLKPLYSNEVKVNEPSEGNVLFINGRLLMKERPDIKNEGIYYYNDEVAFIYAKEKSMTNVNISTVKDIDKLKKIGLPEFKISNLNVIKYPWDLIKGNNNEIKREFLLYSKEGSKSQADIDIMGDTNLVYFGKNVETEKNIVFDVRKGPIYIGDNTRIRAFSRIAGPTYIGNNCLIKSGRIEDCSIGDVCKIGGEIEESIFHSYTNKQHYGFIGHSYLGQWVNLGAGTSNSDLKDTYGKIKYKIGGKTIDSGEQFFGCVIGDNAKSSIGTMIYTGKKIGFAAHIHGTIYEDVPSFCMWGKSLGAEPSELIFESAVTTYSRAAERRGISLTKEYENLMKEIFEMTKEERKDCGVSCNKFSLG</sequence>
<keyword evidence="3" id="KW-0808">Transferase</keyword>
<keyword evidence="4" id="KW-0012">Acyltransferase</keyword>
<evidence type="ECO:0000256" key="2">
    <source>
        <dbReference type="ARBA" id="ARBA00007947"/>
    </source>
</evidence>
<comment type="similarity">
    <text evidence="1">In the C-terminal section; belongs to the transferase hexapeptide repeat family.</text>
</comment>